<dbReference type="Gene3D" id="1.20.1220.12">
    <property type="entry name" value="Malate synthase, domain III"/>
    <property type="match status" value="1"/>
</dbReference>
<dbReference type="OrthoDB" id="6974318at2"/>
<feature type="domain" description="Malate synthase C-terminal" evidence="9">
    <location>
        <begin position="415"/>
        <end position="532"/>
    </location>
</feature>
<dbReference type="InterPro" id="IPR048356">
    <property type="entry name" value="MS_N"/>
</dbReference>
<dbReference type="PANTHER" id="PTHR42902">
    <property type="entry name" value="MALATE SYNTHASE"/>
    <property type="match status" value="1"/>
</dbReference>
<dbReference type="InterPro" id="IPR044856">
    <property type="entry name" value="Malate_synth_C_sf"/>
</dbReference>
<accession>A0A1N6IFY2</accession>
<evidence type="ECO:0000256" key="4">
    <source>
        <dbReference type="ARBA" id="ARBA00022532"/>
    </source>
</evidence>
<dbReference type="Pfam" id="PF20656">
    <property type="entry name" value="MS_N"/>
    <property type="match status" value="1"/>
</dbReference>
<evidence type="ECO:0000256" key="6">
    <source>
        <dbReference type="ARBA" id="ARBA00047918"/>
    </source>
</evidence>
<dbReference type="GO" id="GO:0006099">
    <property type="term" value="P:tricarboxylic acid cycle"/>
    <property type="evidence" value="ECO:0007669"/>
    <property type="project" value="UniProtKB-KW"/>
</dbReference>
<gene>
    <name evidence="10" type="ORF">SAMN05444165_2130</name>
</gene>
<keyword evidence="5" id="KW-0808">Transferase</keyword>
<dbReference type="InterPro" id="IPR011076">
    <property type="entry name" value="Malate_synth_sf"/>
</dbReference>
<dbReference type="EC" id="2.3.3.9" evidence="2"/>
<evidence type="ECO:0000256" key="3">
    <source>
        <dbReference type="ARBA" id="ARBA00022435"/>
    </source>
</evidence>
<dbReference type="Pfam" id="PF20659">
    <property type="entry name" value="MS_C"/>
    <property type="match status" value="1"/>
</dbReference>
<dbReference type="InterPro" id="IPR048355">
    <property type="entry name" value="MS_C"/>
</dbReference>
<evidence type="ECO:0000259" key="8">
    <source>
        <dbReference type="Pfam" id="PF20656"/>
    </source>
</evidence>
<dbReference type="GO" id="GO:0004474">
    <property type="term" value="F:malate synthase activity"/>
    <property type="evidence" value="ECO:0007669"/>
    <property type="project" value="UniProtKB-EC"/>
</dbReference>
<proteinExistence type="inferred from homology"/>
<evidence type="ECO:0000259" key="9">
    <source>
        <dbReference type="Pfam" id="PF20659"/>
    </source>
</evidence>
<reference evidence="10 11" key="1">
    <citation type="submission" date="2016-11" db="EMBL/GenBank/DDBJ databases">
        <authorList>
            <person name="Jaros S."/>
            <person name="Januszkiewicz K."/>
            <person name="Wedrychowicz H."/>
        </authorList>
    </citation>
    <scope>NUCLEOTIDE SEQUENCE [LARGE SCALE GENOMIC DNA]</scope>
    <source>
        <strain evidence="10 11">GAS95</strain>
    </source>
</reference>
<evidence type="ECO:0000313" key="11">
    <source>
        <dbReference type="Proteomes" id="UP000185151"/>
    </source>
</evidence>
<dbReference type="NCBIfam" id="TIGR01344">
    <property type="entry name" value="malate_syn_A"/>
    <property type="match status" value="1"/>
</dbReference>
<comment type="catalytic activity">
    <reaction evidence="6">
        <text>glyoxylate + acetyl-CoA + H2O = (S)-malate + CoA + H(+)</text>
        <dbReference type="Rhea" id="RHEA:18181"/>
        <dbReference type="ChEBI" id="CHEBI:15377"/>
        <dbReference type="ChEBI" id="CHEBI:15378"/>
        <dbReference type="ChEBI" id="CHEBI:15589"/>
        <dbReference type="ChEBI" id="CHEBI:36655"/>
        <dbReference type="ChEBI" id="CHEBI:57287"/>
        <dbReference type="ChEBI" id="CHEBI:57288"/>
        <dbReference type="EC" id="2.3.3.9"/>
    </reaction>
</comment>
<dbReference type="InterPro" id="IPR046363">
    <property type="entry name" value="MS_N_TIM-barrel_dom"/>
</dbReference>
<name>A0A1N6IFY2_9BURK</name>
<dbReference type="GO" id="GO:0005737">
    <property type="term" value="C:cytoplasm"/>
    <property type="evidence" value="ECO:0007669"/>
    <property type="project" value="TreeGrafter"/>
</dbReference>
<dbReference type="PANTHER" id="PTHR42902:SF1">
    <property type="entry name" value="MALATE SYNTHASE 1-RELATED"/>
    <property type="match status" value="1"/>
</dbReference>
<dbReference type="Gene3D" id="3.20.20.360">
    <property type="entry name" value="Malate synthase, domain 3"/>
    <property type="match status" value="1"/>
</dbReference>
<dbReference type="SUPFAM" id="SSF51645">
    <property type="entry name" value="Malate synthase G"/>
    <property type="match status" value="1"/>
</dbReference>
<keyword evidence="3" id="KW-0329">Glyoxylate bypass</keyword>
<evidence type="ECO:0000256" key="2">
    <source>
        <dbReference type="ARBA" id="ARBA00012636"/>
    </source>
</evidence>
<sequence>MATQTHAACVIESEVARQFPDVLSADALEFVAALNCEFAQQRRHILQSRRQRAHRRQHGESFEFLSATAGIRNNPDWRVPAPPRDLLDRRVEIAAPAENRKIVIHALNAHAQVWVADLEDALSPTWRNVMTSQRNLRDAVAGKITYVDPLGKPYRLEDHRTAIVVRPRGWHLPEQHLLIDGEAAAASLVDFGLYFLHCARPQLARGSGPYFYLPKLENHLEAKLWNDVFEFSEDWIGIPRGSIRATVIVEHIHAAYEMDEILHALGAHAAGLTAGRWDYLFSIAREFRYQPDFVLPDRSELTMDLPFMRAYTELLVRTCHRRGTHALGGVSTQIPDRHDAAARARAIEAVRRDKEREAAEGFDGTWVVHPDLVPVCHAAFDRASAGRAHPVEPPGDAREITAAQLAAANRLDARVTEYGLRSNIAVSIRYLEAWLRGSGSVRLFGLMEGVATVEIARSQIWQWLHHGTQLHDGRRVTRELVRAMLVEEIEKCSAGSVQDRPTLAFEEAKALFEEIALHENFPDFLTLPGYGRLIRMPSASHDCAPAKPMSKTTAGQSTSVARPVRQTRLTIPCSSGMFTHLQLKPRVAFSLAFMGWSAWLAEHAVAHAALIRDHATGFVPIGLEIEYLQPSTFYDCQSLSVTTGVRTWNPRRFHSLQDVDVLLVADHGAPVARLHLQEVCVRIESPDTLAAAPGRVPAELIEALLDNPDEIDERPVLLNRGAPRVPAEAKPIAESRHEFVVYRHACEVADQWYSEHVCDYIGESREAMAFERMEECPALVAGLSKRIERISIGLRRPYMLFDRGQVLTRTYRMGQETHFVHQLLTASGFAAGDAIEVFASA</sequence>
<evidence type="ECO:0000259" key="7">
    <source>
        <dbReference type="Pfam" id="PF01274"/>
    </source>
</evidence>
<dbReference type="InterPro" id="IPR006252">
    <property type="entry name" value="Malate_synthA"/>
</dbReference>
<dbReference type="EMBL" id="FSRU01000001">
    <property type="protein sequence ID" value="SIO30944.1"/>
    <property type="molecule type" value="Genomic_DNA"/>
</dbReference>
<evidence type="ECO:0000256" key="1">
    <source>
        <dbReference type="ARBA" id="ARBA00006394"/>
    </source>
</evidence>
<keyword evidence="4" id="KW-0816">Tricarboxylic acid cycle</keyword>
<dbReference type="FunFam" id="3.20.20.360:FF:000001">
    <property type="entry name" value="Malate synthase"/>
    <property type="match status" value="1"/>
</dbReference>
<dbReference type="Gene3D" id="3.10.129.10">
    <property type="entry name" value="Hotdog Thioesterase"/>
    <property type="match status" value="1"/>
</dbReference>
<evidence type="ECO:0000256" key="5">
    <source>
        <dbReference type="ARBA" id="ARBA00022679"/>
    </source>
</evidence>
<comment type="similarity">
    <text evidence="1">Belongs to the malate synthase family.</text>
</comment>
<protein>
    <recommendedName>
        <fullName evidence="2">malate synthase</fullName>
        <ecNumber evidence="2">2.3.3.9</ecNumber>
    </recommendedName>
</protein>
<dbReference type="FunFam" id="1.20.1220.12:FF:000001">
    <property type="entry name" value="Malate synthase"/>
    <property type="match status" value="1"/>
</dbReference>
<dbReference type="Pfam" id="PF01274">
    <property type="entry name" value="MS_TIM-barrel"/>
    <property type="match status" value="1"/>
</dbReference>
<feature type="domain" description="Malate synthase N-terminal" evidence="8">
    <location>
        <begin position="13"/>
        <end position="69"/>
    </location>
</feature>
<organism evidence="10 11">
    <name type="scientific">Paraburkholderia phenazinium</name>
    <dbReference type="NCBI Taxonomy" id="60549"/>
    <lineage>
        <taxon>Bacteria</taxon>
        <taxon>Pseudomonadati</taxon>
        <taxon>Pseudomonadota</taxon>
        <taxon>Betaproteobacteria</taxon>
        <taxon>Burkholderiales</taxon>
        <taxon>Burkholderiaceae</taxon>
        <taxon>Paraburkholderia</taxon>
    </lineage>
</organism>
<dbReference type="InterPro" id="IPR001465">
    <property type="entry name" value="Malate_synthase_TIM"/>
</dbReference>
<dbReference type="AlphaFoldDB" id="A0A1N6IFY2"/>
<dbReference type="GO" id="GO:0006097">
    <property type="term" value="P:glyoxylate cycle"/>
    <property type="evidence" value="ECO:0007669"/>
    <property type="project" value="UniProtKB-KW"/>
</dbReference>
<feature type="domain" description="Malate synthase TIM barrel" evidence="7">
    <location>
        <begin position="163"/>
        <end position="405"/>
    </location>
</feature>
<dbReference type="Proteomes" id="UP000185151">
    <property type="component" value="Unassembled WGS sequence"/>
</dbReference>
<keyword evidence="11" id="KW-1185">Reference proteome</keyword>
<evidence type="ECO:0000313" key="10">
    <source>
        <dbReference type="EMBL" id="SIO30944.1"/>
    </source>
</evidence>